<dbReference type="SUPFAM" id="SSF101148">
    <property type="entry name" value="Plant invertase/pectin methylesterase inhibitor"/>
    <property type="match status" value="1"/>
</dbReference>
<sequence>MDESSSSLAVTVAVVVGVTSGEKSGDVTNSVLRFSEMIDSLCAVTDHKKTCIDTLSQEAEYSKATPIDFIKIIISRLRRGAKCGCHQRHFC</sequence>
<dbReference type="Proteomes" id="UP000288805">
    <property type="component" value="Unassembled WGS sequence"/>
</dbReference>
<evidence type="ECO:0000313" key="2">
    <source>
        <dbReference type="Proteomes" id="UP000288805"/>
    </source>
</evidence>
<dbReference type="EMBL" id="QGNW01001876">
    <property type="protein sequence ID" value="RVW28854.1"/>
    <property type="molecule type" value="Genomic_DNA"/>
</dbReference>
<gene>
    <name evidence="1" type="ORF">CK203_094876</name>
</gene>
<organism evidence="1 2">
    <name type="scientific">Vitis vinifera</name>
    <name type="common">Grape</name>
    <dbReference type="NCBI Taxonomy" id="29760"/>
    <lineage>
        <taxon>Eukaryota</taxon>
        <taxon>Viridiplantae</taxon>
        <taxon>Streptophyta</taxon>
        <taxon>Embryophyta</taxon>
        <taxon>Tracheophyta</taxon>
        <taxon>Spermatophyta</taxon>
        <taxon>Magnoliopsida</taxon>
        <taxon>eudicotyledons</taxon>
        <taxon>Gunneridae</taxon>
        <taxon>Pentapetalae</taxon>
        <taxon>rosids</taxon>
        <taxon>Vitales</taxon>
        <taxon>Vitaceae</taxon>
        <taxon>Viteae</taxon>
        <taxon>Vitis</taxon>
    </lineage>
</organism>
<proteinExistence type="predicted"/>
<protein>
    <recommendedName>
        <fullName evidence="3">Pectinesterase inhibitor domain-containing protein</fullName>
    </recommendedName>
</protein>
<evidence type="ECO:0008006" key="3">
    <source>
        <dbReference type="Google" id="ProtNLM"/>
    </source>
</evidence>
<comment type="caution">
    <text evidence="1">The sequence shown here is derived from an EMBL/GenBank/DDBJ whole genome shotgun (WGS) entry which is preliminary data.</text>
</comment>
<dbReference type="Gene3D" id="1.20.140.40">
    <property type="entry name" value="Invertase/pectin methylesterase inhibitor family protein"/>
    <property type="match status" value="1"/>
</dbReference>
<dbReference type="InterPro" id="IPR035513">
    <property type="entry name" value="Invertase/methylesterase_inhib"/>
</dbReference>
<accession>A0A438D067</accession>
<dbReference type="AlphaFoldDB" id="A0A438D067"/>
<name>A0A438D067_VITVI</name>
<evidence type="ECO:0000313" key="1">
    <source>
        <dbReference type="EMBL" id="RVW28854.1"/>
    </source>
</evidence>
<reference evidence="1 2" key="1">
    <citation type="journal article" date="2018" name="PLoS Genet.">
        <title>Population sequencing reveals clonal diversity and ancestral inbreeding in the grapevine cultivar Chardonnay.</title>
        <authorList>
            <person name="Roach M.J."/>
            <person name="Johnson D.L."/>
            <person name="Bohlmann J."/>
            <person name="van Vuuren H.J."/>
            <person name="Jones S.J."/>
            <person name="Pretorius I.S."/>
            <person name="Schmidt S.A."/>
            <person name="Borneman A.R."/>
        </authorList>
    </citation>
    <scope>NUCLEOTIDE SEQUENCE [LARGE SCALE GENOMIC DNA]</scope>
    <source>
        <strain evidence="2">cv. Chardonnay</strain>
        <tissue evidence="1">Leaf</tissue>
    </source>
</reference>